<accession>A0A8H2VD79</accession>
<dbReference type="GO" id="GO:0016301">
    <property type="term" value="F:kinase activity"/>
    <property type="evidence" value="ECO:0007669"/>
    <property type="project" value="UniProtKB-KW"/>
</dbReference>
<dbReference type="InterPro" id="IPR006572">
    <property type="entry name" value="Znf_DBF"/>
</dbReference>
<feature type="region of interest" description="Disordered" evidence="5">
    <location>
        <begin position="47"/>
        <end position="97"/>
    </location>
</feature>
<dbReference type="GO" id="GO:0010571">
    <property type="term" value="P:positive regulation of nuclear cell cycle DNA replication"/>
    <property type="evidence" value="ECO:0007669"/>
    <property type="project" value="TreeGrafter"/>
</dbReference>
<dbReference type="PANTHER" id="PTHR15375">
    <property type="entry name" value="ACTIVATOR OF S-PHASE KINASE-RELATED"/>
    <property type="match status" value="1"/>
</dbReference>
<evidence type="ECO:0000313" key="7">
    <source>
        <dbReference type="EMBL" id="CAB4253109.1"/>
    </source>
</evidence>
<dbReference type="InterPro" id="IPR036420">
    <property type="entry name" value="BRCT_dom_sf"/>
</dbReference>
<keyword evidence="7" id="KW-0808">Transferase</keyword>
<feature type="region of interest" description="Disordered" evidence="5">
    <location>
        <begin position="479"/>
        <end position="499"/>
    </location>
</feature>
<name>A0A8H2VD79_9SACH</name>
<dbReference type="AlphaFoldDB" id="A0A8H2VD79"/>
<dbReference type="InterPro" id="IPR051590">
    <property type="entry name" value="Replication_Regulatory_Kinase"/>
</dbReference>
<dbReference type="GO" id="GO:0043539">
    <property type="term" value="F:protein serine/threonine kinase activator activity"/>
    <property type="evidence" value="ECO:0007669"/>
    <property type="project" value="TreeGrafter"/>
</dbReference>
<dbReference type="Pfam" id="PF07535">
    <property type="entry name" value="zf-DBF"/>
    <property type="match status" value="1"/>
</dbReference>
<dbReference type="Proteomes" id="UP000644660">
    <property type="component" value="Unassembled WGS sequence"/>
</dbReference>
<dbReference type="Gene3D" id="3.40.50.10190">
    <property type="entry name" value="BRCT domain"/>
    <property type="match status" value="1"/>
</dbReference>
<evidence type="ECO:0000256" key="1">
    <source>
        <dbReference type="ARBA" id="ARBA00022723"/>
    </source>
</evidence>
<dbReference type="GO" id="GO:1901987">
    <property type="term" value="P:regulation of cell cycle phase transition"/>
    <property type="evidence" value="ECO:0007669"/>
    <property type="project" value="TreeGrafter"/>
</dbReference>
<keyword evidence="3" id="KW-0862">Zinc</keyword>
<dbReference type="EMBL" id="CAEFZW010000002">
    <property type="protein sequence ID" value="CAB4253109.1"/>
    <property type="molecule type" value="Genomic_DNA"/>
</dbReference>
<dbReference type="GO" id="GO:0008270">
    <property type="term" value="F:zinc ion binding"/>
    <property type="evidence" value="ECO:0007669"/>
    <property type="project" value="UniProtKB-KW"/>
</dbReference>
<dbReference type="InterPro" id="IPR055116">
    <property type="entry name" value="DBF4_BRCT"/>
</dbReference>
<protein>
    <submittedName>
        <fullName evidence="7">Similar to Saccharomyces cerevisiae YDR052C DBF4 Reulatory subunit of Cdc7p-Dbf4p kinase complex</fullName>
    </submittedName>
</protein>
<dbReference type="PROSITE" id="PS51265">
    <property type="entry name" value="ZF_DBF4"/>
    <property type="match status" value="1"/>
</dbReference>
<dbReference type="InterPro" id="IPR038545">
    <property type="entry name" value="Znf_DBF_sf"/>
</dbReference>
<organism evidence="7 8">
    <name type="scientific">Maudiozyma barnettii</name>
    <dbReference type="NCBI Taxonomy" id="61262"/>
    <lineage>
        <taxon>Eukaryota</taxon>
        <taxon>Fungi</taxon>
        <taxon>Dikarya</taxon>
        <taxon>Ascomycota</taxon>
        <taxon>Saccharomycotina</taxon>
        <taxon>Saccharomycetes</taxon>
        <taxon>Saccharomycetales</taxon>
        <taxon>Saccharomycetaceae</taxon>
        <taxon>Maudiozyma</taxon>
    </lineage>
</organism>
<dbReference type="Gene3D" id="6.10.250.3410">
    <property type="entry name" value="DBF zinc finger"/>
    <property type="match status" value="1"/>
</dbReference>
<dbReference type="GO" id="GO:0003676">
    <property type="term" value="F:nucleic acid binding"/>
    <property type="evidence" value="ECO:0007669"/>
    <property type="project" value="InterPro"/>
</dbReference>
<dbReference type="Pfam" id="PF08630">
    <property type="entry name" value="Dfp1_Him1_M"/>
    <property type="match status" value="1"/>
</dbReference>
<dbReference type="PANTHER" id="PTHR15375:SF26">
    <property type="entry name" value="PROTEIN CHIFFON"/>
    <property type="match status" value="1"/>
</dbReference>
<dbReference type="Pfam" id="PF22437">
    <property type="entry name" value="DBF4_BRCT"/>
    <property type="match status" value="1"/>
</dbReference>
<feature type="compositionally biased region" description="Basic and acidic residues" evidence="5">
    <location>
        <begin position="77"/>
        <end position="97"/>
    </location>
</feature>
<evidence type="ECO:0000256" key="3">
    <source>
        <dbReference type="ARBA" id="ARBA00022833"/>
    </source>
</evidence>
<dbReference type="SMART" id="SM00586">
    <property type="entry name" value="ZnF_DBF"/>
    <property type="match status" value="1"/>
</dbReference>
<reference evidence="7 8" key="1">
    <citation type="submission" date="2020-05" db="EMBL/GenBank/DDBJ databases">
        <authorList>
            <person name="Casaregola S."/>
            <person name="Devillers H."/>
            <person name="Grondin C."/>
        </authorList>
    </citation>
    <scope>NUCLEOTIDE SEQUENCE [LARGE SCALE GENOMIC DNA]</scope>
    <source>
        <strain evidence="7 8">CLIB 1767</strain>
    </source>
</reference>
<keyword evidence="2 4" id="KW-0863">Zinc-finger</keyword>
<evidence type="ECO:0000256" key="4">
    <source>
        <dbReference type="PROSITE-ProRule" id="PRU00600"/>
    </source>
</evidence>
<evidence type="ECO:0000256" key="5">
    <source>
        <dbReference type="SAM" id="MobiDB-lite"/>
    </source>
</evidence>
<feature type="domain" description="DBF4-type" evidence="6">
    <location>
        <begin position="656"/>
        <end position="705"/>
    </location>
</feature>
<dbReference type="OrthoDB" id="21380at2759"/>
<comment type="caution">
    <text evidence="7">The sequence shown here is derived from an EMBL/GenBank/DDBJ whole genome shotgun (WGS) entry which is preliminary data.</text>
</comment>
<dbReference type="GeneID" id="64856262"/>
<evidence type="ECO:0000259" key="6">
    <source>
        <dbReference type="PROSITE" id="PS51265"/>
    </source>
</evidence>
<evidence type="ECO:0000313" key="8">
    <source>
        <dbReference type="Proteomes" id="UP000644660"/>
    </source>
</evidence>
<feature type="region of interest" description="Disordered" evidence="5">
    <location>
        <begin position="419"/>
        <end position="450"/>
    </location>
</feature>
<dbReference type="GO" id="GO:0031431">
    <property type="term" value="C:Dbf4-dependent protein kinase complex"/>
    <property type="evidence" value="ECO:0007669"/>
    <property type="project" value="TreeGrafter"/>
</dbReference>
<keyword evidence="8" id="KW-1185">Reference proteome</keyword>
<gene>
    <name evidence="7" type="ORF">KABA2_02S11946</name>
</gene>
<proteinExistence type="predicted"/>
<dbReference type="InterPro" id="IPR013939">
    <property type="entry name" value="Regulatory_Dfp1/Him1"/>
</dbReference>
<keyword evidence="7" id="KW-0418">Kinase</keyword>
<dbReference type="RefSeq" id="XP_041405147.1">
    <property type="nucleotide sequence ID" value="XM_041549213.1"/>
</dbReference>
<feature type="region of interest" description="Disordered" evidence="5">
    <location>
        <begin position="1"/>
        <end position="22"/>
    </location>
</feature>
<dbReference type="FunFam" id="6.10.250.3410:FF:000001">
    <property type="entry name" value="Protein DBF4 homolog A"/>
    <property type="match status" value="1"/>
</dbReference>
<sequence length="706" mass="81412">MASPTKFQMRSPLKETDANMKHLVHPTKKRLIDQIDIIDVDEKNLLNESNSNRNDNDNDNDDHNSINNENIIDDNEREQINNDDNKYRNTTPERRRQVTDYLVKRPKIERARSIEGAVLVSKKTVLKAIEPKVTQKDLLEWQNNWKKIMKYDSKIYFDITEDPETTIPQKRTLDKKQELLKRGFQSLGAKITSFFDNSVTIVITRRDTNNMAFLNSNDILRRAKRHYMKLWMYEKASRFLGNLDVDLDEIANTYNSNTATTTLSNLLQNEKLYGPNDRDPRTKRDDTHYFKYPHVYMYDLWQTWSPLITLEWKYSAVQKKNELPYPIVKGGTFGRCPFVGDRTCNENAYKRVVKRYARDKLNKNYAIKLRKLYQTQATPYPVADEDVIFLPHEQCDSKSIYYRWQMLKKGIEEPSEISFERDLDNSNNSPSGDSKRGKSEGQNMKITEEGAYKVQSKDNLVFDSSKNMIVALDTPSTKQVETSHFPNKPGVYKEPPTPKLKRPVLASFTRQDTEDYFPDDLCNSKRQSHINYEIKASGVHQSNDVATSFGNGLGPTKASVMSKNIKTLSRFVVDRKLTTPSTRKLGTGKLSHSQLLNENNAVETINDKKVLMSKTASHSNDTNLKDDATTAQSVKVERTITNNQPPKAPVSQPKVVPKNSGYCENCRVKYDSLEIHIQSEKHITFADNSMNFEAIDTLIGKLKFQF</sequence>
<keyword evidence="1" id="KW-0479">Metal-binding</keyword>
<evidence type="ECO:0000256" key="2">
    <source>
        <dbReference type="ARBA" id="ARBA00022771"/>
    </source>
</evidence>